<evidence type="ECO:0000256" key="1">
    <source>
        <dbReference type="SAM" id="MobiDB-lite"/>
    </source>
</evidence>
<sequence>METPTSQNESQFKSFSSGSRNVVRDCTDSREGEGDNDAAEFMSAASGPANVARSSEFRSADSEGRSAAAEGRSPGDSPQRLSPGSPQIEDVKQLRVLPEPADDSEEEEEEEQTGGVGLRLPLGVRKREEAGARGRGEDIDSEPLEEWEVESPAGGDGPLDPYRLAQRAPMTLLSGVPRPSPREPLQQQQHQQSSSSSSVSLPAPVSPERPLSLSDRQGDVGLEEEEEQEEEQEFHDAEEEGDGEGVPEVFLISSSVIEGEGDSFVRGRDARRKRVGDQFRAFVQRVSDETFRLFGSVSAICPSCCEPAVSSSNEGDAHELLVEASAASQSTTVVPRGGDSDYAPQRSPRRSPYGFPDVSEMPTTEDETTGVTFDPPRQRVSAEHEEWRKQPDRSGRGHRGSLDGLFFNSAAAERD</sequence>
<feature type="compositionally biased region" description="Acidic residues" evidence="1">
    <location>
        <begin position="139"/>
        <end position="149"/>
    </location>
</feature>
<feature type="compositionally biased region" description="Basic and acidic residues" evidence="1">
    <location>
        <begin position="22"/>
        <end position="33"/>
    </location>
</feature>
<feature type="compositionally biased region" description="Basic and acidic residues" evidence="1">
    <location>
        <begin position="125"/>
        <end position="138"/>
    </location>
</feature>
<feature type="compositionally biased region" description="Acidic residues" evidence="1">
    <location>
        <begin position="100"/>
        <end position="112"/>
    </location>
</feature>
<feature type="compositionally biased region" description="Acidic residues" evidence="1">
    <location>
        <begin position="221"/>
        <end position="245"/>
    </location>
</feature>
<name>A0A0G4I9A4_9ALVE</name>
<accession>A0A0G4I9A4</accession>
<feature type="compositionally biased region" description="Polar residues" evidence="1">
    <location>
        <begin position="1"/>
        <end position="20"/>
    </location>
</feature>
<dbReference type="AlphaFoldDB" id="A0A0G4I9A4"/>
<gene>
    <name evidence="2" type="ORF">Cvel_2015</name>
</gene>
<dbReference type="VEuPathDB" id="CryptoDB:Cvel_2015"/>
<dbReference type="EMBL" id="CDMZ01005710">
    <property type="protein sequence ID" value="CEM53604.1"/>
    <property type="molecule type" value="Genomic_DNA"/>
</dbReference>
<feature type="compositionally biased region" description="Basic and acidic residues" evidence="1">
    <location>
        <begin position="376"/>
        <end position="395"/>
    </location>
</feature>
<feature type="compositionally biased region" description="Low complexity" evidence="1">
    <location>
        <begin position="186"/>
        <end position="198"/>
    </location>
</feature>
<feature type="compositionally biased region" description="Basic and acidic residues" evidence="1">
    <location>
        <begin position="55"/>
        <end position="64"/>
    </location>
</feature>
<organism evidence="2">
    <name type="scientific">Chromera velia CCMP2878</name>
    <dbReference type="NCBI Taxonomy" id="1169474"/>
    <lineage>
        <taxon>Eukaryota</taxon>
        <taxon>Sar</taxon>
        <taxon>Alveolata</taxon>
        <taxon>Colpodellida</taxon>
        <taxon>Chromeraceae</taxon>
        <taxon>Chromera</taxon>
    </lineage>
</organism>
<reference evidence="2" key="1">
    <citation type="submission" date="2014-11" db="EMBL/GenBank/DDBJ databases">
        <authorList>
            <person name="Otto D Thomas"/>
            <person name="Naeem Raeece"/>
        </authorList>
    </citation>
    <scope>NUCLEOTIDE SEQUENCE</scope>
</reference>
<feature type="region of interest" description="Disordered" evidence="1">
    <location>
        <begin position="1"/>
        <end position="247"/>
    </location>
</feature>
<evidence type="ECO:0000313" key="2">
    <source>
        <dbReference type="EMBL" id="CEM53604.1"/>
    </source>
</evidence>
<feature type="region of interest" description="Disordered" evidence="1">
    <location>
        <begin position="326"/>
        <end position="415"/>
    </location>
</feature>
<protein>
    <submittedName>
        <fullName evidence="2">Uncharacterized protein</fullName>
    </submittedName>
</protein>
<proteinExistence type="predicted"/>